<dbReference type="EMBL" id="JBHUGS010000003">
    <property type="protein sequence ID" value="MFD1951786.1"/>
    <property type="molecule type" value="Genomic_DNA"/>
</dbReference>
<reference evidence="4" key="1">
    <citation type="journal article" date="2019" name="Int. J. Syst. Evol. Microbiol.">
        <title>The Global Catalogue of Microorganisms (GCM) 10K type strain sequencing project: providing services to taxonomists for standard genome sequencing and annotation.</title>
        <authorList>
            <consortium name="The Broad Institute Genomics Platform"/>
            <consortium name="The Broad Institute Genome Sequencing Center for Infectious Disease"/>
            <person name="Wu L."/>
            <person name="Ma J."/>
        </authorList>
    </citation>
    <scope>NUCLEOTIDE SEQUENCE [LARGE SCALE GENOMIC DNA]</scope>
    <source>
        <strain evidence="4">CGMCC 1.12702</strain>
    </source>
</reference>
<name>A0ABW4U0H1_9SPHN</name>
<evidence type="ECO:0000256" key="1">
    <source>
        <dbReference type="SAM" id="MobiDB-lite"/>
    </source>
</evidence>
<dbReference type="InterPro" id="IPR011335">
    <property type="entry name" value="Restrct_endonuc-II-like"/>
</dbReference>
<organism evidence="3 4">
    <name type="scientific">Sphingomonas arantia</name>
    <dbReference type="NCBI Taxonomy" id="1460676"/>
    <lineage>
        <taxon>Bacteria</taxon>
        <taxon>Pseudomonadati</taxon>
        <taxon>Pseudomonadota</taxon>
        <taxon>Alphaproteobacteria</taxon>
        <taxon>Sphingomonadales</taxon>
        <taxon>Sphingomonadaceae</taxon>
        <taxon>Sphingomonas</taxon>
    </lineage>
</organism>
<feature type="region of interest" description="Disordered" evidence="1">
    <location>
        <begin position="99"/>
        <end position="125"/>
    </location>
</feature>
<dbReference type="Proteomes" id="UP001597400">
    <property type="component" value="Unassembled WGS sequence"/>
</dbReference>
<feature type="compositionally biased region" description="Basic and acidic residues" evidence="1">
    <location>
        <begin position="99"/>
        <end position="109"/>
    </location>
</feature>
<evidence type="ECO:0000313" key="4">
    <source>
        <dbReference type="Proteomes" id="UP001597400"/>
    </source>
</evidence>
<feature type="domain" description="Restriction endonuclease type II-like" evidence="2">
    <location>
        <begin position="2"/>
        <end position="90"/>
    </location>
</feature>
<sequence length="142" mass="16476">MFDLLVQRRYRVDTQVRVGNSRIDMVVEGTDDRRLAIECDGDMWHGADRWPDGMARQRMLERAGWTIWRCFASRFVRDRDAAMADLVATLTARDIHPVAHGQDRPATRHTEHRRWRPGGSEPVETPEAEHVPYAHLVPMDAF</sequence>
<gene>
    <name evidence="3" type="ORF">ACFSGX_13515</name>
</gene>
<accession>A0ABW4U0H1</accession>
<dbReference type="Pfam" id="PF18741">
    <property type="entry name" value="MTES_1575"/>
    <property type="match status" value="1"/>
</dbReference>
<keyword evidence="4" id="KW-1185">Reference proteome</keyword>
<protein>
    <recommendedName>
        <fullName evidence="2">Restriction endonuclease type II-like domain-containing protein</fullName>
    </recommendedName>
</protein>
<proteinExistence type="predicted"/>
<dbReference type="Gene3D" id="3.40.960.10">
    <property type="entry name" value="VSR Endonuclease"/>
    <property type="match status" value="1"/>
</dbReference>
<dbReference type="InterPro" id="IPR049468">
    <property type="entry name" value="Restrct_endonuc-II-like_dom"/>
</dbReference>
<evidence type="ECO:0000313" key="3">
    <source>
        <dbReference type="EMBL" id="MFD1951786.1"/>
    </source>
</evidence>
<evidence type="ECO:0000259" key="2">
    <source>
        <dbReference type="Pfam" id="PF18741"/>
    </source>
</evidence>
<dbReference type="SUPFAM" id="SSF52980">
    <property type="entry name" value="Restriction endonuclease-like"/>
    <property type="match status" value="1"/>
</dbReference>
<comment type="caution">
    <text evidence="3">The sequence shown here is derived from an EMBL/GenBank/DDBJ whole genome shotgun (WGS) entry which is preliminary data.</text>
</comment>
<dbReference type="RefSeq" id="WP_380930799.1">
    <property type="nucleotide sequence ID" value="NZ_JBHUGS010000003.1"/>
</dbReference>